<dbReference type="Proteomes" id="UP000683925">
    <property type="component" value="Unassembled WGS sequence"/>
</dbReference>
<gene>
    <name evidence="1" type="ORF">POCTA_138.1.T0140337</name>
</gene>
<reference evidence="1" key="1">
    <citation type="submission" date="2021-01" db="EMBL/GenBank/DDBJ databases">
        <authorList>
            <consortium name="Genoscope - CEA"/>
            <person name="William W."/>
        </authorList>
    </citation>
    <scope>NUCLEOTIDE SEQUENCE</scope>
</reference>
<protein>
    <submittedName>
        <fullName evidence="1">Uncharacterized protein</fullName>
    </submittedName>
</protein>
<dbReference type="EMBL" id="CAJJDP010000014">
    <property type="protein sequence ID" value="CAD8143112.1"/>
    <property type="molecule type" value="Genomic_DNA"/>
</dbReference>
<keyword evidence="2" id="KW-1185">Reference proteome</keyword>
<comment type="caution">
    <text evidence="1">The sequence shown here is derived from an EMBL/GenBank/DDBJ whole genome shotgun (WGS) entry which is preliminary data.</text>
</comment>
<dbReference type="AlphaFoldDB" id="A0A8S1SXJ8"/>
<proteinExistence type="predicted"/>
<evidence type="ECO:0000313" key="2">
    <source>
        <dbReference type="Proteomes" id="UP000683925"/>
    </source>
</evidence>
<organism evidence="1 2">
    <name type="scientific">Paramecium octaurelia</name>
    <dbReference type="NCBI Taxonomy" id="43137"/>
    <lineage>
        <taxon>Eukaryota</taxon>
        <taxon>Sar</taxon>
        <taxon>Alveolata</taxon>
        <taxon>Ciliophora</taxon>
        <taxon>Intramacronucleata</taxon>
        <taxon>Oligohymenophorea</taxon>
        <taxon>Peniculida</taxon>
        <taxon>Parameciidae</taxon>
        <taxon>Paramecium</taxon>
    </lineage>
</organism>
<sequence>MLHTHQMLHISLRFEQDEYLPQGSICMSQRSLWFYFFERMQTEGLQIAYINYS</sequence>
<accession>A0A8S1SXJ8</accession>
<name>A0A8S1SXJ8_PAROT</name>
<evidence type="ECO:0000313" key="1">
    <source>
        <dbReference type="EMBL" id="CAD8143112.1"/>
    </source>
</evidence>